<name>A0A1I1ZG03_9BURK</name>
<dbReference type="Gene3D" id="3.40.190.170">
    <property type="entry name" value="Bacterial extracellular solute-binding protein, family 7"/>
    <property type="match status" value="1"/>
</dbReference>
<dbReference type="RefSeq" id="WP_353615083.1">
    <property type="nucleotide sequence ID" value="NZ_FOMQ01000027.1"/>
</dbReference>
<dbReference type="AlphaFoldDB" id="A0A1I1ZG03"/>
<dbReference type="EMBL" id="FOMQ01000027">
    <property type="protein sequence ID" value="SFE30686.1"/>
    <property type="molecule type" value="Genomic_DNA"/>
</dbReference>
<reference evidence="5" key="1">
    <citation type="submission" date="2016-10" db="EMBL/GenBank/DDBJ databases">
        <authorList>
            <person name="Varghese N."/>
            <person name="Submissions S."/>
        </authorList>
    </citation>
    <scope>NUCLEOTIDE SEQUENCE [LARGE SCALE GENOMIC DNA]</scope>
    <source>
        <strain evidence="5">DSM 7481</strain>
    </source>
</reference>
<dbReference type="InterPro" id="IPR038404">
    <property type="entry name" value="TRAP_DctP_sf"/>
</dbReference>
<dbReference type="GO" id="GO:0055085">
    <property type="term" value="P:transmembrane transport"/>
    <property type="evidence" value="ECO:0007669"/>
    <property type="project" value="InterPro"/>
</dbReference>
<feature type="chain" id="PRO_5011681256" evidence="3">
    <location>
        <begin position="47"/>
        <end position="415"/>
    </location>
</feature>
<protein>
    <submittedName>
        <fullName evidence="4">TRAP-type C4-dicarboxylate transport system, substrate-binding protein</fullName>
    </submittedName>
</protein>
<feature type="compositionally biased region" description="Pro residues" evidence="2">
    <location>
        <begin position="52"/>
        <end position="63"/>
    </location>
</feature>
<feature type="signal peptide" evidence="3">
    <location>
        <begin position="1"/>
        <end position="46"/>
    </location>
</feature>
<evidence type="ECO:0000256" key="1">
    <source>
        <dbReference type="ARBA" id="ARBA00022729"/>
    </source>
</evidence>
<dbReference type="CDD" id="cd13602">
    <property type="entry name" value="PBP2_TRAP_BpDctp6_7"/>
    <property type="match status" value="1"/>
</dbReference>
<dbReference type="NCBIfam" id="NF037995">
    <property type="entry name" value="TRAP_S1"/>
    <property type="match status" value="1"/>
</dbReference>
<dbReference type="PANTHER" id="PTHR33376:SF4">
    <property type="entry name" value="SIALIC ACID-BINDING PERIPLASMIC PROTEIN SIAP"/>
    <property type="match status" value="1"/>
</dbReference>
<evidence type="ECO:0000256" key="2">
    <source>
        <dbReference type="SAM" id="MobiDB-lite"/>
    </source>
</evidence>
<sequence>MAPKVRAPRACVPIHCRPHGSLRPGAIAWRALLALALVLGGAQAQAQTSAPVPSPSKPQPAPPAGASGAAALRPEAASAAGARPAVATGAPYRLRIVGNLGALSQYSKREAPFWTQDLPRLSGGRFTASIVPFDRAGVPGIEMLRLIELGVVPLGTVLMSSLTAQYPQYTAPDLPGLNPTLADLRSAVQAFRPYLQTALRERHHFEMLAVYVYPAQVLFCQKALSGLSDLVGRRVRVSSAAQADFIAALGGIPVYTGFGQIVASLQAGDSECAVTGTMSGNTLGLHRMTRYLYPLPITWGLSFFGANDEAWSAMPQDLRALLLRELPKLEEAVWRDAASETAEGIACNSGAASCTRGEKGTMVVVPVSDADEARRQRLLREAVLPNWLRRCSGNCAEVWNATLGPARGIPATRSP</sequence>
<dbReference type="Proteomes" id="UP000199517">
    <property type="component" value="Unassembled WGS sequence"/>
</dbReference>
<keyword evidence="5" id="KW-1185">Reference proteome</keyword>
<evidence type="ECO:0000256" key="3">
    <source>
        <dbReference type="SAM" id="SignalP"/>
    </source>
</evidence>
<accession>A0A1I1ZG03</accession>
<evidence type="ECO:0000313" key="5">
    <source>
        <dbReference type="Proteomes" id="UP000199517"/>
    </source>
</evidence>
<feature type="region of interest" description="Disordered" evidence="2">
    <location>
        <begin position="48"/>
        <end position="72"/>
    </location>
</feature>
<gene>
    <name evidence="4" type="ORF">SAMN04489710_1279</name>
</gene>
<keyword evidence="1 3" id="KW-0732">Signal</keyword>
<organism evidence="4 5">
    <name type="scientific">Paracidovorax konjaci</name>
    <dbReference type="NCBI Taxonomy" id="32040"/>
    <lineage>
        <taxon>Bacteria</taxon>
        <taxon>Pseudomonadati</taxon>
        <taxon>Pseudomonadota</taxon>
        <taxon>Betaproteobacteria</taxon>
        <taxon>Burkholderiales</taxon>
        <taxon>Comamonadaceae</taxon>
        <taxon>Paracidovorax</taxon>
    </lineage>
</organism>
<proteinExistence type="predicted"/>
<dbReference type="InterPro" id="IPR018389">
    <property type="entry name" value="DctP_fam"/>
</dbReference>
<dbReference type="PANTHER" id="PTHR33376">
    <property type="match status" value="1"/>
</dbReference>
<dbReference type="STRING" id="32040.SAMN04489710_1279"/>
<evidence type="ECO:0000313" key="4">
    <source>
        <dbReference type="EMBL" id="SFE30686.1"/>
    </source>
</evidence>
<dbReference type="Pfam" id="PF03480">
    <property type="entry name" value="DctP"/>
    <property type="match status" value="1"/>
</dbReference>